<feature type="compositionally biased region" description="Polar residues" evidence="1">
    <location>
        <begin position="10"/>
        <end position="19"/>
    </location>
</feature>
<reference evidence="3" key="2">
    <citation type="submission" date="2020-05" db="UniProtKB">
        <authorList>
            <consortium name="EnsemblMetazoa"/>
        </authorList>
    </citation>
    <scope>IDENTIFICATION</scope>
</reference>
<protein>
    <submittedName>
        <fullName evidence="2 3">Uncharacterized protein</fullName>
    </submittedName>
</protein>
<reference evidence="2 4" key="1">
    <citation type="journal article" date="2014" name="BMC Genomics">
        <title>Genome sequence of Anopheles sinensis provides insight into genetics basis of mosquito competence for malaria parasites.</title>
        <authorList>
            <person name="Zhou D."/>
            <person name="Zhang D."/>
            <person name="Ding G."/>
            <person name="Shi L."/>
            <person name="Hou Q."/>
            <person name="Ye Y."/>
            <person name="Xu Y."/>
            <person name="Zhou H."/>
            <person name="Xiong C."/>
            <person name="Li S."/>
            <person name="Yu J."/>
            <person name="Hong S."/>
            <person name="Yu X."/>
            <person name="Zou P."/>
            <person name="Chen C."/>
            <person name="Chang X."/>
            <person name="Wang W."/>
            <person name="Lv Y."/>
            <person name="Sun Y."/>
            <person name="Ma L."/>
            <person name="Shen B."/>
            <person name="Zhu C."/>
        </authorList>
    </citation>
    <scope>NUCLEOTIDE SEQUENCE [LARGE SCALE GENOMIC DNA]</scope>
</reference>
<evidence type="ECO:0000313" key="4">
    <source>
        <dbReference type="Proteomes" id="UP000030765"/>
    </source>
</evidence>
<sequence length="60" mass="7013">MSIGTELRQKTSFPFQSNIGRDLEGETRTNQPNDVREEGENRHKMEKGFWEATKMQPTNE</sequence>
<keyword evidence="4" id="KW-1185">Reference proteome</keyword>
<name>A0A084VME9_ANOSI</name>
<evidence type="ECO:0000313" key="2">
    <source>
        <dbReference type="EMBL" id="KFB39143.1"/>
    </source>
</evidence>
<feature type="compositionally biased region" description="Basic and acidic residues" evidence="1">
    <location>
        <begin position="34"/>
        <end position="49"/>
    </location>
</feature>
<dbReference type="VEuPathDB" id="VectorBase:ASIC006474"/>
<proteinExistence type="predicted"/>
<evidence type="ECO:0000313" key="3">
    <source>
        <dbReference type="EnsemblMetazoa" id="ASIC006474-PA"/>
    </source>
</evidence>
<dbReference type="EnsemblMetazoa" id="ASIC006474-RA">
    <property type="protein sequence ID" value="ASIC006474-PA"/>
    <property type="gene ID" value="ASIC006474"/>
</dbReference>
<dbReference type="EMBL" id="ATLV01014587">
    <property type="status" value="NOT_ANNOTATED_CDS"/>
    <property type="molecule type" value="Genomic_DNA"/>
</dbReference>
<dbReference type="Proteomes" id="UP000030765">
    <property type="component" value="Unassembled WGS sequence"/>
</dbReference>
<dbReference type="AlphaFoldDB" id="A0A084VME9"/>
<feature type="region of interest" description="Disordered" evidence="1">
    <location>
        <begin position="1"/>
        <end position="60"/>
    </location>
</feature>
<organism evidence="2">
    <name type="scientific">Anopheles sinensis</name>
    <name type="common">Mosquito</name>
    <dbReference type="NCBI Taxonomy" id="74873"/>
    <lineage>
        <taxon>Eukaryota</taxon>
        <taxon>Metazoa</taxon>
        <taxon>Ecdysozoa</taxon>
        <taxon>Arthropoda</taxon>
        <taxon>Hexapoda</taxon>
        <taxon>Insecta</taxon>
        <taxon>Pterygota</taxon>
        <taxon>Neoptera</taxon>
        <taxon>Endopterygota</taxon>
        <taxon>Diptera</taxon>
        <taxon>Nematocera</taxon>
        <taxon>Culicoidea</taxon>
        <taxon>Culicidae</taxon>
        <taxon>Anophelinae</taxon>
        <taxon>Anopheles</taxon>
    </lineage>
</organism>
<dbReference type="EMBL" id="KE524975">
    <property type="protein sequence ID" value="KFB39143.1"/>
    <property type="molecule type" value="Genomic_DNA"/>
</dbReference>
<accession>A0A084VME9</accession>
<evidence type="ECO:0000256" key="1">
    <source>
        <dbReference type="SAM" id="MobiDB-lite"/>
    </source>
</evidence>
<gene>
    <name evidence="2" type="ORF">ZHAS_00006474</name>
</gene>